<dbReference type="InterPro" id="IPR007312">
    <property type="entry name" value="Phosphoesterase"/>
</dbReference>
<feature type="compositionally biased region" description="Basic and acidic residues" evidence="4">
    <location>
        <begin position="15"/>
        <end position="26"/>
    </location>
</feature>
<dbReference type="EC" id="3.1.4.3" evidence="2"/>
<dbReference type="InterPro" id="IPR017850">
    <property type="entry name" value="Alkaline_phosphatase_core_sf"/>
</dbReference>
<gene>
    <name evidence="7" type="ORF">FVF58_05375</name>
</gene>
<keyword evidence="5" id="KW-0812">Transmembrane</keyword>
<dbReference type="Pfam" id="PF05506">
    <property type="entry name" value="PLipase_C_C"/>
    <property type="match status" value="2"/>
</dbReference>
<evidence type="ECO:0000256" key="1">
    <source>
        <dbReference type="ARBA" id="ARBA00009717"/>
    </source>
</evidence>
<feature type="domain" description="Bacterial phospholipase C C-terminal" evidence="6">
    <location>
        <begin position="597"/>
        <end position="680"/>
    </location>
</feature>
<keyword evidence="3" id="KW-0378">Hydrolase</keyword>
<dbReference type="Pfam" id="PF04185">
    <property type="entry name" value="Phosphoesterase"/>
    <property type="match status" value="1"/>
</dbReference>
<name>A0A5B0HHH7_9BURK</name>
<dbReference type="RefSeq" id="WP_149669129.1">
    <property type="nucleotide sequence ID" value="NZ_VTUZ01000003.1"/>
</dbReference>
<protein>
    <recommendedName>
        <fullName evidence="2">phospholipase C</fullName>
        <ecNumber evidence="2">3.1.4.3</ecNumber>
    </recommendedName>
</protein>
<dbReference type="PANTHER" id="PTHR31956">
    <property type="entry name" value="NON-SPECIFIC PHOSPHOLIPASE C4-RELATED"/>
    <property type="match status" value="1"/>
</dbReference>
<accession>A0A5B0HHH7</accession>
<evidence type="ECO:0000313" key="7">
    <source>
        <dbReference type="EMBL" id="KAA1014562.1"/>
    </source>
</evidence>
<feature type="region of interest" description="Disordered" evidence="4">
    <location>
        <begin position="1"/>
        <end position="26"/>
    </location>
</feature>
<reference evidence="7 8" key="1">
    <citation type="submission" date="2019-08" db="EMBL/GenBank/DDBJ databases">
        <title>Paraburkholderia sp. DCY113.</title>
        <authorList>
            <person name="Kang J."/>
        </authorList>
    </citation>
    <scope>NUCLEOTIDE SEQUENCE [LARGE SCALE GENOMIC DNA]</scope>
    <source>
        <strain evidence="7 8">DCY113</strain>
    </source>
</reference>
<keyword evidence="5" id="KW-0472">Membrane</keyword>
<dbReference type="NCBIfam" id="TIGR03396">
    <property type="entry name" value="PC_PLC"/>
    <property type="match status" value="1"/>
</dbReference>
<feature type="compositionally biased region" description="Polar residues" evidence="4">
    <location>
        <begin position="1"/>
        <end position="14"/>
    </location>
</feature>
<feature type="domain" description="Bacterial phospholipase C C-terminal" evidence="6">
    <location>
        <begin position="496"/>
        <end position="585"/>
    </location>
</feature>
<dbReference type="EMBL" id="VTUZ01000003">
    <property type="protein sequence ID" value="KAA1014562.1"/>
    <property type="molecule type" value="Genomic_DNA"/>
</dbReference>
<comment type="similarity">
    <text evidence="1">Belongs to the bacterial phospholipase C family.</text>
</comment>
<evidence type="ECO:0000313" key="8">
    <source>
        <dbReference type="Proteomes" id="UP000325273"/>
    </source>
</evidence>
<evidence type="ECO:0000259" key="6">
    <source>
        <dbReference type="Pfam" id="PF05506"/>
    </source>
</evidence>
<dbReference type="PROSITE" id="PS51318">
    <property type="entry name" value="TAT"/>
    <property type="match status" value="1"/>
</dbReference>
<proteinExistence type="inferred from homology"/>
<organism evidence="7 8">
    <name type="scientific">Paraburkholderia panacisoli</name>
    <dbReference type="NCBI Taxonomy" id="2603818"/>
    <lineage>
        <taxon>Bacteria</taxon>
        <taxon>Pseudomonadati</taxon>
        <taxon>Pseudomonadota</taxon>
        <taxon>Betaproteobacteria</taxon>
        <taxon>Burkholderiales</taxon>
        <taxon>Burkholderiaceae</taxon>
        <taxon>Paraburkholderia</taxon>
    </lineage>
</organism>
<evidence type="ECO:0000256" key="4">
    <source>
        <dbReference type="SAM" id="MobiDB-lite"/>
    </source>
</evidence>
<dbReference type="InterPro" id="IPR006311">
    <property type="entry name" value="TAT_signal"/>
</dbReference>
<dbReference type="GO" id="GO:0016042">
    <property type="term" value="P:lipid catabolic process"/>
    <property type="evidence" value="ECO:0007669"/>
    <property type="project" value="InterPro"/>
</dbReference>
<dbReference type="Proteomes" id="UP000325273">
    <property type="component" value="Unassembled WGS sequence"/>
</dbReference>
<sequence length="707" mass="76820">MTTKDNWNPRISNANRHEARGRGPATPRREFLRVAAGSVGASLAATLIPALIRDVRATPAATTTGTIKDVRHIVIFTQENRSFDHYFGTLRGVRGFNDRMAIRLPNGDPVWKQPTSGGYILPFHINTTTTSATCTREPSMSYLTDIAIWNKGLCNAWNTVRMPGLGMSYFSRSDLRFYYALADAFTICDQFYASTFTQTNPNRLHLFSGSSGLSAGFEPTLDNAQPTRGLKWQTVAEMLEAAAISWRVYQQPDNFDDNALALFQNFKSAPPSSPLYRNGMATVGDIAQAFAADVAAGTLPQVSWIIAPTALSEHANYHPQAGEDLSARLLAGLAANPEVWSKTVFFLNYDEQGGFFDHDPPPTPPGADEQGKSTITTTGEVYEGLPIGLGFRVPMTVVSPWSKGGYVCSEVFDHTSIIQFIERRFGVRCPNISAWRRSVCGDLTSAFDFKNADSTWPSLPDTSTYVADANLQCSSLPAPAVPRVQSMPTQEPGTRPSRALPYELHASARLDVENGTFWLLMANTGKAGAAFSAYDLATGANPPRRYTLDPDTQISDSWTRSQLTGTKYSIALHSANGFLRAFSGDIATPLSAAVANPEIRVCYDLANNAVCLTMVNSGHAACKFTVTSNAYRAGDGPWVFSVPANGVGHTSWPVSASGNWYDFTVKVDAQPGFLRRFAGRIESGQDLISDPAHSRKAAIVKTPPTLS</sequence>
<dbReference type="AlphaFoldDB" id="A0A5B0HHH7"/>
<keyword evidence="8" id="KW-1185">Reference proteome</keyword>
<dbReference type="Gene3D" id="3.40.720.10">
    <property type="entry name" value="Alkaline Phosphatase, subunit A"/>
    <property type="match status" value="2"/>
</dbReference>
<evidence type="ECO:0000256" key="3">
    <source>
        <dbReference type="ARBA" id="ARBA00022801"/>
    </source>
</evidence>
<evidence type="ECO:0000256" key="2">
    <source>
        <dbReference type="ARBA" id="ARBA00012018"/>
    </source>
</evidence>
<dbReference type="GO" id="GO:0034480">
    <property type="term" value="F:phosphatidylcholine phospholipase C activity"/>
    <property type="evidence" value="ECO:0007669"/>
    <property type="project" value="UniProtKB-EC"/>
</dbReference>
<comment type="caution">
    <text evidence="7">The sequence shown here is derived from an EMBL/GenBank/DDBJ whole genome shotgun (WGS) entry which is preliminary data.</text>
</comment>
<evidence type="ECO:0000256" key="5">
    <source>
        <dbReference type="SAM" id="Phobius"/>
    </source>
</evidence>
<keyword evidence="5" id="KW-1133">Transmembrane helix</keyword>
<dbReference type="InterPro" id="IPR008475">
    <property type="entry name" value="PLipase_C_C"/>
</dbReference>
<feature type="transmembrane region" description="Helical" evidence="5">
    <location>
        <begin position="31"/>
        <end position="52"/>
    </location>
</feature>
<dbReference type="InterPro" id="IPR017767">
    <property type="entry name" value="PC-PLC"/>
</dbReference>
<dbReference type="PANTHER" id="PTHR31956:SF1">
    <property type="entry name" value="NON-SPECIFIC PHOSPHOLIPASE C1"/>
    <property type="match status" value="1"/>
</dbReference>